<feature type="compositionally biased region" description="Low complexity" evidence="8">
    <location>
        <begin position="210"/>
        <end position="224"/>
    </location>
</feature>
<feature type="compositionally biased region" description="Pro residues" evidence="8">
    <location>
        <begin position="185"/>
        <end position="195"/>
    </location>
</feature>
<evidence type="ECO:0000256" key="1">
    <source>
        <dbReference type="ARBA" id="ARBA00004191"/>
    </source>
</evidence>
<proteinExistence type="predicted"/>
<dbReference type="InterPro" id="IPR005528">
    <property type="entry name" value="ChpA-H"/>
</dbReference>
<evidence type="ECO:0000256" key="2">
    <source>
        <dbReference type="ARBA" id="ARBA00022512"/>
    </source>
</evidence>
<name>A0A7J0CJU5_STRMI</name>
<evidence type="ECO:0000256" key="7">
    <source>
        <dbReference type="PROSITE-ProRule" id="PRU01232"/>
    </source>
</evidence>
<sequence>MRQVTRKGLITMAAAGGVLALSGGYAHADAGAASAATGSPGVLSGNSVSVPIDIPVNVCGNSVTVGGLINPTFGNDCENGSAESSQDAGPQNRIGGVSGDGAQAGNGARAGSTTASDRHGEQPGTGRHRAGGAGAEGVAQGSPGILSGNSVQAPIDIPVNVCGNSVSVIGLLNPTFGNSCSNDAEPPPPPPPPVKPRSRRRRRSTRRPTSRPSRTSPGPSSNRRSSSRRPVRAVWRCSSRPAPDCCWPDWDRCSTAAPAAPPDPGAHTGHSRTKTDGPRNRGARPLSPGRSLSPGGS</sequence>
<dbReference type="Pfam" id="PF03777">
    <property type="entry name" value="ChpA-C"/>
    <property type="match status" value="2"/>
</dbReference>
<dbReference type="InterPro" id="IPR006311">
    <property type="entry name" value="TAT_signal"/>
</dbReference>
<evidence type="ECO:0000313" key="12">
    <source>
        <dbReference type="Proteomes" id="UP000498740"/>
    </source>
</evidence>
<dbReference type="GO" id="GO:0007155">
    <property type="term" value="P:cell adhesion"/>
    <property type="evidence" value="ECO:0007669"/>
    <property type="project" value="UniProtKB-KW"/>
</dbReference>
<organism evidence="11 12">
    <name type="scientific">Streptomyces microflavus</name>
    <name type="common">Streptomyces lipmanii</name>
    <dbReference type="NCBI Taxonomy" id="1919"/>
    <lineage>
        <taxon>Bacteria</taxon>
        <taxon>Bacillati</taxon>
        <taxon>Actinomycetota</taxon>
        <taxon>Actinomycetes</taxon>
        <taxon>Kitasatosporales</taxon>
        <taxon>Streptomycetaceae</taxon>
        <taxon>Streptomyces</taxon>
    </lineage>
</organism>
<gene>
    <name evidence="11" type="ORF">Smic_13180</name>
</gene>
<evidence type="ECO:0000256" key="3">
    <source>
        <dbReference type="ARBA" id="ARBA00022525"/>
    </source>
</evidence>
<keyword evidence="4 9" id="KW-0732">Signal</keyword>
<keyword evidence="6 7" id="KW-0034">Amyloid</keyword>
<feature type="chain" id="PRO_5029599678" description="Chaplin domain-containing protein" evidence="9">
    <location>
        <begin position="29"/>
        <end position="297"/>
    </location>
</feature>
<dbReference type="EMBL" id="BLWD01000001">
    <property type="protein sequence ID" value="GFN02762.1"/>
    <property type="molecule type" value="Genomic_DNA"/>
</dbReference>
<dbReference type="PROSITE" id="PS51884">
    <property type="entry name" value="CHAPLIN"/>
    <property type="match status" value="2"/>
</dbReference>
<evidence type="ECO:0000313" key="11">
    <source>
        <dbReference type="EMBL" id="GFN02762.1"/>
    </source>
</evidence>
<reference evidence="11 12" key="1">
    <citation type="submission" date="2020-05" db="EMBL/GenBank/DDBJ databases">
        <title>Whole genome shotgun sequence of Streptomyces microflavus NBRC 13062.</title>
        <authorList>
            <person name="Komaki H."/>
            <person name="Tamura T."/>
        </authorList>
    </citation>
    <scope>NUCLEOTIDE SEQUENCE [LARGE SCALE GENOMIC DNA]</scope>
    <source>
        <strain evidence="11 12">NBRC 13062</strain>
    </source>
</reference>
<feature type="compositionally biased region" description="Basic residues" evidence="8">
    <location>
        <begin position="196"/>
        <end position="209"/>
    </location>
</feature>
<feature type="signal peptide" evidence="9">
    <location>
        <begin position="1"/>
        <end position="28"/>
    </location>
</feature>
<accession>A0A7J0CJU5</accession>
<evidence type="ECO:0000256" key="9">
    <source>
        <dbReference type="SAM" id="SignalP"/>
    </source>
</evidence>
<protein>
    <recommendedName>
        <fullName evidence="10">Chaplin domain-containing protein</fullName>
    </recommendedName>
</protein>
<keyword evidence="3" id="KW-0964">Secreted</keyword>
<evidence type="ECO:0000256" key="5">
    <source>
        <dbReference type="ARBA" id="ARBA00022889"/>
    </source>
</evidence>
<feature type="region of interest" description="Disordered" evidence="8">
    <location>
        <begin position="77"/>
        <end position="145"/>
    </location>
</feature>
<keyword evidence="5" id="KW-0130">Cell adhesion</keyword>
<feature type="domain" description="Chaplin" evidence="10">
    <location>
        <begin position="142"/>
        <end position="182"/>
    </location>
</feature>
<feature type="region of interest" description="Disordered" evidence="8">
    <location>
        <begin position="179"/>
        <end position="297"/>
    </location>
</feature>
<evidence type="ECO:0000256" key="8">
    <source>
        <dbReference type="SAM" id="MobiDB-lite"/>
    </source>
</evidence>
<keyword evidence="2" id="KW-0134">Cell wall</keyword>
<evidence type="ECO:0000256" key="4">
    <source>
        <dbReference type="ARBA" id="ARBA00022729"/>
    </source>
</evidence>
<feature type="domain" description="Chaplin" evidence="10">
    <location>
        <begin position="39"/>
        <end position="79"/>
    </location>
</feature>
<dbReference type="PROSITE" id="PS51318">
    <property type="entry name" value="TAT"/>
    <property type="match status" value="1"/>
</dbReference>
<evidence type="ECO:0000256" key="6">
    <source>
        <dbReference type="ARBA" id="ARBA00023087"/>
    </source>
</evidence>
<comment type="caution">
    <text evidence="11">The sequence shown here is derived from an EMBL/GenBank/DDBJ whole genome shotgun (WGS) entry which is preliminary data.</text>
</comment>
<comment type="subcellular location">
    <subcellularLocation>
        <location evidence="1">Secreted</location>
        <location evidence="1">Cell wall</location>
    </subcellularLocation>
</comment>
<dbReference type="Proteomes" id="UP000498740">
    <property type="component" value="Unassembled WGS sequence"/>
</dbReference>
<evidence type="ECO:0000259" key="10">
    <source>
        <dbReference type="PROSITE" id="PS51884"/>
    </source>
</evidence>
<feature type="compositionally biased region" description="Low complexity" evidence="8">
    <location>
        <begin position="284"/>
        <end position="297"/>
    </location>
</feature>
<dbReference type="AlphaFoldDB" id="A0A7J0CJU5"/>